<sequence length="161" mass="18166">MHIMTLPIATVLFLAPTMGASDTLHFGIGIANYNNEQLHYSDKAFYENFSAELGAHTDFDDSFMLHLNAHLYTSPKDLLARITPIFYAGAGIMLLKGQEDYGFENKSNNTNERRGVRLPIGIELMTPIDISVFSEVVPSYVFSPDEDYESIFTSGIRYYVY</sequence>
<name>A0AAU7KKR7_9GAMM</name>
<organism evidence="2">
    <name type="scientific">Halomonas sp. RT37</name>
    <dbReference type="NCBI Taxonomy" id="2950872"/>
    <lineage>
        <taxon>Bacteria</taxon>
        <taxon>Pseudomonadati</taxon>
        <taxon>Pseudomonadota</taxon>
        <taxon>Gammaproteobacteria</taxon>
        <taxon>Oceanospirillales</taxon>
        <taxon>Halomonadaceae</taxon>
        <taxon>Halomonas</taxon>
    </lineage>
</organism>
<proteinExistence type="predicted"/>
<evidence type="ECO:0000313" key="2">
    <source>
        <dbReference type="EMBL" id="XBO72311.1"/>
    </source>
</evidence>
<evidence type="ECO:0000256" key="1">
    <source>
        <dbReference type="SAM" id="SignalP"/>
    </source>
</evidence>
<dbReference type="EMBL" id="CP098827">
    <property type="protein sequence ID" value="XBO72311.1"/>
    <property type="molecule type" value="Genomic_DNA"/>
</dbReference>
<dbReference type="RefSeq" id="WP_348827786.1">
    <property type="nucleotide sequence ID" value="NZ_CP098827.1"/>
</dbReference>
<keyword evidence="1" id="KW-0732">Signal</keyword>
<dbReference type="AlphaFoldDB" id="A0AAU7KKR7"/>
<protein>
    <recommendedName>
        <fullName evidence="3">Outer membrane protein beta-barrel domain-containing protein</fullName>
    </recommendedName>
</protein>
<feature type="signal peptide" evidence="1">
    <location>
        <begin position="1"/>
        <end position="20"/>
    </location>
</feature>
<reference evidence="2" key="1">
    <citation type="submission" date="2022-06" db="EMBL/GenBank/DDBJ databases">
        <title>A novel DMS-producing enzyme.</title>
        <authorList>
            <person name="Zhang Y."/>
        </authorList>
    </citation>
    <scope>NUCLEOTIDE SEQUENCE</scope>
    <source>
        <strain evidence="2">RT37</strain>
    </source>
</reference>
<accession>A0AAU7KKR7</accession>
<feature type="chain" id="PRO_5043963932" description="Outer membrane protein beta-barrel domain-containing protein" evidence="1">
    <location>
        <begin position="21"/>
        <end position="161"/>
    </location>
</feature>
<gene>
    <name evidence="2" type="ORF">NFG58_06290</name>
</gene>
<evidence type="ECO:0008006" key="3">
    <source>
        <dbReference type="Google" id="ProtNLM"/>
    </source>
</evidence>